<feature type="transmembrane region" description="Helical" evidence="5">
    <location>
        <begin position="51"/>
        <end position="73"/>
    </location>
</feature>
<sequence length="276" mass="31431">MSELQCAVYEDPQLGTFIINIGLAIGIFASYIPQHIKIINRRSSEGLSPDFLLLGSVSAYSALLNIYIFTTLARHCCLNGLNAFQCSNSLTGFIQILLQAAGYILIFVLCVFATGGSLRQSNRELSKLKNRFNIFLLFGVGCLGVYWLFLTFGDMSYVYRLGNFFGLLSTLCAIIQYYPQMRTTYLLKHAGSLSIPMMYLQTPGGFIWSYSLFSQPNSNWSSWLPYLMAALLQCTLLMMCLYYQWKYPTALTEANEQLRIVEENMRYNREHYDSIS</sequence>
<dbReference type="InterPro" id="IPR051415">
    <property type="entry name" value="LAAT-1"/>
</dbReference>
<dbReference type="AlphaFoldDB" id="A0A099P794"/>
<proteinExistence type="predicted"/>
<feature type="transmembrane region" description="Helical" evidence="5">
    <location>
        <begin position="223"/>
        <end position="243"/>
    </location>
</feature>
<evidence type="ECO:0000256" key="1">
    <source>
        <dbReference type="ARBA" id="ARBA00004141"/>
    </source>
</evidence>
<name>A0A099P794_PICKU</name>
<dbReference type="GO" id="GO:0016020">
    <property type="term" value="C:membrane"/>
    <property type="evidence" value="ECO:0007669"/>
    <property type="project" value="UniProtKB-SubCell"/>
</dbReference>
<comment type="subcellular location">
    <subcellularLocation>
        <location evidence="1">Membrane</location>
        <topology evidence="1">Multi-pass membrane protein</topology>
    </subcellularLocation>
</comment>
<evidence type="ECO:0000256" key="3">
    <source>
        <dbReference type="ARBA" id="ARBA00022989"/>
    </source>
</evidence>
<dbReference type="Gene3D" id="1.20.1280.290">
    <property type="match status" value="1"/>
</dbReference>
<dbReference type="SMART" id="SM00679">
    <property type="entry name" value="CTNS"/>
    <property type="match status" value="2"/>
</dbReference>
<dbReference type="EMBL" id="JQFK01000004">
    <property type="protein sequence ID" value="KGK40134.1"/>
    <property type="molecule type" value="Genomic_DNA"/>
</dbReference>
<feature type="transmembrane region" description="Helical" evidence="5">
    <location>
        <begin position="190"/>
        <end position="211"/>
    </location>
</feature>
<feature type="transmembrane region" description="Helical" evidence="5">
    <location>
        <begin position="158"/>
        <end position="178"/>
    </location>
</feature>
<dbReference type="InterPro" id="IPR006603">
    <property type="entry name" value="PQ-loop_rpt"/>
</dbReference>
<keyword evidence="4 5" id="KW-0472">Membrane</keyword>
<dbReference type="PANTHER" id="PTHR16201:SF11">
    <property type="entry name" value="PQ-LOOP REPEAT-CONTAINING PROTEIN"/>
    <property type="match status" value="1"/>
</dbReference>
<reference evidence="7" key="1">
    <citation type="journal article" date="2014" name="Microb. Cell Fact.">
        <title>Exploiting Issatchenkia orientalis SD108 for succinic acid production.</title>
        <authorList>
            <person name="Xiao H."/>
            <person name="Shao Z."/>
            <person name="Jiang Y."/>
            <person name="Dole S."/>
            <person name="Zhao H."/>
        </authorList>
    </citation>
    <scope>NUCLEOTIDE SEQUENCE [LARGE SCALE GENOMIC DNA]</scope>
    <source>
        <strain evidence="7">SD108</strain>
    </source>
</reference>
<dbReference type="Proteomes" id="UP000029867">
    <property type="component" value="Unassembled WGS sequence"/>
</dbReference>
<feature type="transmembrane region" description="Helical" evidence="5">
    <location>
        <begin position="93"/>
        <end position="113"/>
    </location>
</feature>
<comment type="caution">
    <text evidence="6">The sequence shown here is derived from an EMBL/GenBank/DDBJ whole genome shotgun (WGS) entry which is preliminary data.</text>
</comment>
<dbReference type="HOGENOM" id="CLU_033734_1_0_1"/>
<evidence type="ECO:0000313" key="7">
    <source>
        <dbReference type="Proteomes" id="UP000029867"/>
    </source>
</evidence>
<feature type="transmembrane region" description="Helical" evidence="5">
    <location>
        <begin position="134"/>
        <end position="152"/>
    </location>
</feature>
<evidence type="ECO:0000313" key="6">
    <source>
        <dbReference type="EMBL" id="KGK40134.1"/>
    </source>
</evidence>
<evidence type="ECO:0000256" key="5">
    <source>
        <dbReference type="SAM" id="Phobius"/>
    </source>
</evidence>
<dbReference type="Pfam" id="PF04193">
    <property type="entry name" value="PQ-loop"/>
    <property type="match status" value="2"/>
</dbReference>
<gene>
    <name evidence="6" type="ORF">JL09_g799</name>
</gene>
<dbReference type="eggNOG" id="ENOG502RXTU">
    <property type="taxonomic scope" value="Eukaryota"/>
</dbReference>
<protein>
    <submittedName>
        <fullName evidence="6">Uncharacterized protein</fullName>
    </submittedName>
</protein>
<accession>A0A099P794</accession>
<evidence type="ECO:0000256" key="4">
    <source>
        <dbReference type="ARBA" id="ARBA00023136"/>
    </source>
</evidence>
<keyword evidence="2 5" id="KW-0812">Transmembrane</keyword>
<organism evidence="6 7">
    <name type="scientific">Pichia kudriavzevii</name>
    <name type="common">Yeast</name>
    <name type="synonym">Issatchenkia orientalis</name>
    <dbReference type="NCBI Taxonomy" id="4909"/>
    <lineage>
        <taxon>Eukaryota</taxon>
        <taxon>Fungi</taxon>
        <taxon>Dikarya</taxon>
        <taxon>Ascomycota</taxon>
        <taxon>Saccharomycotina</taxon>
        <taxon>Pichiomycetes</taxon>
        <taxon>Pichiales</taxon>
        <taxon>Pichiaceae</taxon>
        <taxon>Pichia</taxon>
    </lineage>
</organism>
<dbReference type="PANTHER" id="PTHR16201">
    <property type="entry name" value="SEVEN TRANSMEMBRANE PROTEIN 1-RELATED"/>
    <property type="match status" value="1"/>
</dbReference>
<dbReference type="VEuPathDB" id="FungiDB:C5L36_0E01193"/>
<feature type="transmembrane region" description="Helical" evidence="5">
    <location>
        <begin position="12"/>
        <end position="31"/>
    </location>
</feature>
<keyword evidence="3 5" id="KW-1133">Transmembrane helix</keyword>
<evidence type="ECO:0000256" key="2">
    <source>
        <dbReference type="ARBA" id="ARBA00022692"/>
    </source>
</evidence>